<evidence type="ECO:0000313" key="7">
    <source>
        <dbReference type="Proteomes" id="UP000663879"/>
    </source>
</evidence>
<dbReference type="Pfam" id="PF13639">
    <property type="entry name" value="zf-RING_2"/>
    <property type="match status" value="1"/>
</dbReference>
<evidence type="ECO:0000256" key="2">
    <source>
        <dbReference type="ARBA" id="ARBA00022833"/>
    </source>
</evidence>
<keyword evidence="1 3" id="KW-0479">Metal-binding</keyword>
<comment type="caution">
    <text evidence="6">The sequence shown here is derived from an EMBL/GenBank/DDBJ whole genome shotgun (WGS) entry which is preliminary data.</text>
</comment>
<keyword evidence="2" id="KW-0862">Zinc</keyword>
<evidence type="ECO:0008006" key="8">
    <source>
        <dbReference type="Google" id="ProtNLM"/>
    </source>
</evidence>
<dbReference type="PROSITE" id="PS50053">
    <property type="entry name" value="UBIQUITIN_2"/>
    <property type="match status" value="1"/>
</dbReference>
<evidence type="ECO:0000256" key="1">
    <source>
        <dbReference type="ARBA" id="ARBA00022771"/>
    </source>
</evidence>
<gene>
    <name evidence="6" type="ORF">OXX778_LOCUS7626</name>
</gene>
<dbReference type="InterPro" id="IPR013083">
    <property type="entry name" value="Znf_RING/FYVE/PHD"/>
</dbReference>
<dbReference type="Gene3D" id="3.30.40.10">
    <property type="entry name" value="Zinc/RING finger domain, C3HC4 (zinc finger)"/>
    <property type="match status" value="1"/>
</dbReference>
<dbReference type="SUPFAM" id="SSF57850">
    <property type="entry name" value="RING/U-box"/>
    <property type="match status" value="1"/>
</dbReference>
<dbReference type="InterPro" id="IPR001841">
    <property type="entry name" value="Znf_RING"/>
</dbReference>
<name>A0A813U8D2_9BILA</name>
<accession>A0A813U8D2</accession>
<reference evidence="6" key="1">
    <citation type="submission" date="2021-02" db="EMBL/GenBank/DDBJ databases">
        <authorList>
            <person name="Nowell W R."/>
        </authorList>
    </citation>
    <scope>NUCLEOTIDE SEQUENCE</scope>
    <source>
        <strain evidence="6">Ploen Becks lab</strain>
    </source>
</reference>
<keyword evidence="7" id="KW-1185">Reference proteome</keyword>
<dbReference type="InterPro" id="IPR000626">
    <property type="entry name" value="Ubiquitin-like_dom"/>
</dbReference>
<evidence type="ECO:0000259" key="4">
    <source>
        <dbReference type="PROSITE" id="PS50053"/>
    </source>
</evidence>
<proteinExistence type="predicted"/>
<protein>
    <recommendedName>
        <fullName evidence="8">RING-type domain-containing protein</fullName>
    </recommendedName>
</protein>
<dbReference type="EMBL" id="CAJNOC010000984">
    <property type="protein sequence ID" value="CAF0824106.1"/>
    <property type="molecule type" value="Genomic_DNA"/>
</dbReference>
<feature type="domain" description="RING-type" evidence="5">
    <location>
        <begin position="385"/>
        <end position="426"/>
    </location>
</feature>
<organism evidence="6 7">
    <name type="scientific">Brachionus calyciflorus</name>
    <dbReference type="NCBI Taxonomy" id="104777"/>
    <lineage>
        <taxon>Eukaryota</taxon>
        <taxon>Metazoa</taxon>
        <taxon>Spiralia</taxon>
        <taxon>Gnathifera</taxon>
        <taxon>Rotifera</taxon>
        <taxon>Eurotatoria</taxon>
        <taxon>Monogononta</taxon>
        <taxon>Pseudotrocha</taxon>
        <taxon>Ploima</taxon>
        <taxon>Brachionidae</taxon>
        <taxon>Brachionus</taxon>
    </lineage>
</organism>
<keyword evidence="1 3" id="KW-0863">Zinc-finger</keyword>
<dbReference type="OrthoDB" id="21204at2759"/>
<dbReference type="GO" id="GO:0008270">
    <property type="term" value="F:zinc ion binding"/>
    <property type="evidence" value="ECO:0007669"/>
    <property type="project" value="UniProtKB-KW"/>
</dbReference>
<evidence type="ECO:0000313" key="6">
    <source>
        <dbReference type="EMBL" id="CAF0824106.1"/>
    </source>
</evidence>
<dbReference type="InterPro" id="IPR029071">
    <property type="entry name" value="Ubiquitin-like_domsf"/>
</dbReference>
<evidence type="ECO:0000259" key="5">
    <source>
        <dbReference type="PROSITE" id="PS50089"/>
    </source>
</evidence>
<dbReference type="SUPFAM" id="SSF54236">
    <property type="entry name" value="Ubiquitin-like"/>
    <property type="match status" value="1"/>
</dbReference>
<dbReference type="AlphaFoldDB" id="A0A813U8D2"/>
<feature type="domain" description="Ubiquitin-like" evidence="4">
    <location>
        <begin position="156"/>
        <end position="232"/>
    </location>
</feature>
<evidence type="ECO:0000256" key="3">
    <source>
        <dbReference type="PROSITE-ProRule" id="PRU00175"/>
    </source>
</evidence>
<dbReference type="PROSITE" id="PS50089">
    <property type="entry name" value="ZF_RING_2"/>
    <property type="match status" value="1"/>
</dbReference>
<sequence>MDIVTIYDNSSYISKTIEYEPNSETIETLLIKFDSTLDHNFITFCCGDTKFLDFKTKIETCLFYGESFIIYNHKIKLFIKPDTDDYAPFDIEVDSRKEFFEVIWQIRQKLKIFNFKLKGKNDEDFDDIDCLIKDYELTNNSELKLLIEKDKTSRTIQFMVRNYDKKVFFLQEDSYSLIEDVKIKIEKCNKSELELFVFKFGSYIIEDLNRILDDYNFEDMVNVQVMRKMIGGDIDFADLDTEPEKYLPENFNLEWRKIKPGLCLEGKCQNSDCIAYEQMVIMNLGVPLIYNLGKPDYNHLTICPICKFYVKPLTCGFFKCKWRFRGLVQSQLGSERVGSHWKITEDEYVRFSNDEKPLAKWHRLVIETQVDSFISSGELTRSNTCAICFDENGFICESSNMNCIHKFHELCLRIWLQRSKTCPICRSLWNEMKFV</sequence>
<dbReference type="Proteomes" id="UP000663879">
    <property type="component" value="Unassembled WGS sequence"/>
</dbReference>
<dbReference type="SMART" id="SM00184">
    <property type="entry name" value="RING"/>
    <property type="match status" value="1"/>
</dbReference>